<dbReference type="AlphaFoldDB" id="A0A8S0ZRC7"/>
<feature type="compositionally biased region" description="Basic and acidic residues" evidence="1">
    <location>
        <begin position="74"/>
        <end position="85"/>
    </location>
</feature>
<reference evidence="2 3" key="1">
    <citation type="submission" date="2020-04" db="EMBL/GenBank/DDBJ databases">
        <authorList>
            <person name="Wallbank WR R."/>
            <person name="Pardo Diaz C."/>
            <person name="Kozak K."/>
            <person name="Martin S."/>
            <person name="Jiggins C."/>
            <person name="Moest M."/>
            <person name="Warren A I."/>
            <person name="Byers J.R.P. K."/>
            <person name="Montejo-Kovacevich G."/>
            <person name="Yen C E."/>
        </authorList>
    </citation>
    <scope>NUCLEOTIDE SEQUENCE [LARGE SCALE GENOMIC DNA]</scope>
</reference>
<name>A0A8S0ZRC7_ARCPL</name>
<dbReference type="EMBL" id="CADEBC010000485">
    <property type="protein sequence ID" value="CAB3235399.1"/>
    <property type="molecule type" value="Genomic_DNA"/>
</dbReference>
<gene>
    <name evidence="2" type="ORF">APLA_LOCUS6080</name>
</gene>
<sequence length="95" mass="10387">MGMFTYEAYHILVDHLDAELALLTNSFRAIPCAVPLEVDPVGRISVPTNLEKITASWTTKFTGNNVSSTSRGCRQREDTERRGGDGRVSGGSNDK</sequence>
<evidence type="ECO:0000313" key="2">
    <source>
        <dbReference type="EMBL" id="CAB3235399.1"/>
    </source>
</evidence>
<dbReference type="Proteomes" id="UP000494106">
    <property type="component" value="Unassembled WGS sequence"/>
</dbReference>
<evidence type="ECO:0000313" key="3">
    <source>
        <dbReference type="Proteomes" id="UP000494106"/>
    </source>
</evidence>
<protein>
    <submittedName>
        <fullName evidence="2">Uncharacterized protein</fullName>
    </submittedName>
</protein>
<keyword evidence="3" id="KW-1185">Reference proteome</keyword>
<dbReference type="OrthoDB" id="7501621at2759"/>
<comment type="caution">
    <text evidence="2">The sequence shown here is derived from an EMBL/GenBank/DDBJ whole genome shotgun (WGS) entry which is preliminary data.</text>
</comment>
<proteinExistence type="predicted"/>
<organism evidence="2 3">
    <name type="scientific">Arctia plantaginis</name>
    <name type="common">Wood tiger moth</name>
    <name type="synonym">Phalaena plantaginis</name>
    <dbReference type="NCBI Taxonomy" id="874455"/>
    <lineage>
        <taxon>Eukaryota</taxon>
        <taxon>Metazoa</taxon>
        <taxon>Ecdysozoa</taxon>
        <taxon>Arthropoda</taxon>
        <taxon>Hexapoda</taxon>
        <taxon>Insecta</taxon>
        <taxon>Pterygota</taxon>
        <taxon>Neoptera</taxon>
        <taxon>Endopterygota</taxon>
        <taxon>Lepidoptera</taxon>
        <taxon>Glossata</taxon>
        <taxon>Ditrysia</taxon>
        <taxon>Noctuoidea</taxon>
        <taxon>Erebidae</taxon>
        <taxon>Arctiinae</taxon>
        <taxon>Arctia</taxon>
    </lineage>
</organism>
<evidence type="ECO:0000256" key="1">
    <source>
        <dbReference type="SAM" id="MobiDB-lite"/>
    </source>
</evidence>
<feature type="region of interest" description="Disordered" evidence="1">
    <location>
        <begin position="64"/>
        <end position="95"/>
    </location>
</feature>
<accession>A0A8S0ZRC7</accession>